<feature type="transmembrane region" description="Helical" evidence="1">
    <location>
        <begin position="249"/>
        <end position="269"/>
    </location>
</feature>
<feature type="transmembrane region" description="Helical" evidence="1">
    <location>
        <begin position="209"/>
        <end position="237"/>
    </location>
</feature>
<dbReference type="RefSeq" id="WP_216127223.1">
    <property type="nucleotide sequence ID" value="NZ_CP064782.1"/>
</dbReference>
<dbReference type="InterPro" id="IPR026870">
    <property type="entry name" value="Zinc_ribbon_dom"/>
</dbReference>
<feature type="transmembrane region" description="Helical" evidence="1">
    <location>
        <begin position="366"/>
        <end position="388"/>
    </location>
</feature>
<keyword evidence="1" id="KW-1133">Transmembrane helix</keyword>
<dbReference type="AlphaFoldDB" id="A0A975SN61"/>
<sequence length="597" mass="64070">MSYEYNPNSPRLELPNPYSIQNLALVLAGGVGIIAGVLLLFLIRHHLQTDGVHAGEVAALVASLGLLVLGLLAVALAATQLRFYFGRGKPVSLAQELASDATGAGRGADRVKDMLRQSALTYEEPSGPINGLLHAWLRDLIYAPQPLRYGAEAQFHNLLVVLATLASFLLAWFFFAGSTHGAWVGIFYGLFATRTILRRLSVGGATASAQVGLGGFVVLILLAILLPAIIGLVSHVLPPLESVSVNGQVLATLLAILVATGLFFGAMMAQLGSRPQITPVACDQRTLTMNAHPAQLTEELERQLQAQWQEQIPNRRYVRQPPVIGAKGAFGAELLEETQPFPQSNHLYPSFANCLEANPFRWLTALSFYAALLALLGTLGVALFAARLTDGDSSWGFLTFGLGMLMASAYAFRGSQFLWGRFDFTSTLLWIEMRGSCQSARVDYGNQFQDRVKTAKELFNIENMTLRVWAAEVDSIIYGRQGGRTVVAMRGRPDLAKVYGEHLERFAAGQSLLVAPTSTEDLRRATALGAINRLGGESAGVKLEDAVKAVKAVQAGLLGTEPVAPAPEAAPLCPKCGVTVEAGQRFCAECGASLQNP</sequence>
<dbReference type="Proteomes" id="UP000683428">
    <property type="component" value="Chromosome"/>
</dbReference>
<keyword evidence="4" id="KW-1185">Reference proteome</keyword>
<accession>A0A975SN61</accession>
<gene>
    <name evidence="3" type="ORF">Azoinq_01885</name>
</gene>
<organism evidence="3 4">
    <name type="scientific">Azospira inquinata</name>
    <dbReference type="NCBI Taxonomy" id="2785627"/>
    <lineage>
        <taxon>Bacteria</taxon>
        <taxon>Pseudomonadati</taxon>
        <taxon>Pseudomonadota</taxon>
        <taxon>Betaproteobacteria</taxon>
        <taxon>Rhodocyclales</taxon>
        <taxon>Rhodocyclaceae</taxon>
        <taxon>Azospira</taxon>
    </lineage>
</organism>
<keyword evidence="1" id="KW-0812">Transmembrane</keyword>
<evidence type="ECO:0000313" key="3">
    <source>
        <dbReference type="EMBL" id="QWT49392.1"/>
    </source>
</evidence>
<reference evidence="3" key="1">
    <citation type="submission" date="2020-11" db="EMBL/GenBank/DDBJ databases">
        <title>Azospira inquinata sp. nov.</title>
        <authorList>
            <person name="Moe W.M."/>
            <person name="Mikes M.C."/>
        </authorList>
    </citation>
    <scope>NUCLEOTIDE SEQUENCE</scope>
    <source>
        <strain evidence="3">Azo-3</strain>
    </source>
</reference>
<keyword evidence="1" id="KW-0472">Membrane</keyword>
<feature type="transmembrane region" description="Helical" evidence="1">
    <location>
        <begin position="394"/>
        <end position="412"/>
    </location>
</feature>
<protein>
    <submittedName>
        <fullName evidence="3">Zinc ribbon domain-containing protein</fullName>
    </submittedName>
</protein>
<feature type="transmembrane region" description="Helical" evidence="1">
    <location>
        <begin position="57"/>
        <end position="79"/>
    </location>
</feature>
<evidence type="ECO:0000259" key="2">
    <source>
        <dbReference type="Pfam" id="PF13240"/>
    </source>
</evidence>
<proteinExistence type="predicted"/>
<dbReference type="EMBL" id="CP064782">
    <property type="protein sequence ID" value="QWT49392.1"/>
    <property type="molecule type" value="Genomic_DNA"/>
</dbReference>
<feature type="domain" description="Zinc-ribbon" evidence="2">
    <location>
        <begin position="573"/>
        <end position="594"/>
    </location>
</feature>
<evidence type="ECO:0000256" key="1">
    <source>
        <dbReference type="SAM" id="Phobius"/>
    </source>
</evidence>
<dbReference type="Pfam" id="PF13240">
    <property type="entry name" value="Zn_Ribbon_1"/>
    <property type="match status" value="1"/>
</dbReference>
<name>A0A975SN61_9RHOO</name>
<dbReference type="KEGG" id="aiq:Azoinq_01885"/>
<evidence type="ECO:0000313" key="4">
    <source>
        <dbReference type="Proteomes" id="UP000683428"/>
    </source>
</evidence>
<feature type="transmembrane region" description="Helical" evidence="1">
    <location>
        <begin position="20"/>
        <end position="45"/>
    </location>
</feature>